<dbReference type="Pfam" id="PF10719">
    <property type="entry name" value="ComFB"/>
    <property type="match status" value="1"/>
</dbReference>
<comment type="caution">
    <text evidence="1">The sequence shown here is derived from an EMBL/GenBank/DDBJ whole genome shotgun (WGS) entry which is preliminary data.</text>
</comment>
<dbReference type="Proteomes" id="UP000663981">
    <property type="component" value="Unassembled WGS sequence"/>
</dbReference>
<proteinExistence type="predicted"/>
<organism evidence="1 2">
    <name type="scientific">Metabacillus bambusae</name>
    <dbReference type="NCBI Taxonomy" id="2795218"/>
    <lineage>
        <taxon>Bacteria</taxon>
        <taxon>Bacillati</taxon>
        <taxon>Bacillota</taxon>
        <taxon>Bacilli</taxon>
        <taxon>Bacillales</taxon>
        <taxon>Bacillaceae</taxon>
        <taxon>Metabacillus</taxon>
    </lineage>
</organism>
<sequence length="95" mass="11078">MVINAMERIMKDLLDEYKNRLQLNCTCNECLDDILALTLNKTHPRYVTKAEKVMYIKAEFIDKQEMTSLLVKLAECAKIVSDNPLCQIQQQKEKI</sequence>
<dbReference type="RefSeq" id="WP_207977056.1">
    <property type="nucleotide sequence ID" value="NZ_JAGDEL010000005.1"/>
</dbReference>
<gene>
    <name evidence="1" type="ORF">I7822_08730</name>
</gene>
<accession>A0ABS3N0G0</accession>
<name>A0ABS3N0G0_9BACI</name>
<evidence type="ECO:0000313" key="2">
    <source>
        <dbReference type="Proteomes" id="UP000663981"/>
    </source>
</evidence>
<dbReference type="EMBL" id="JAGDEL010000005">
    <property type="protein sequence ID" value="MBO1511752.1"/>
    <property type="molecule type" value="Genomic_DNA"/>
</dbReference>
<reference evidence="1 2" key="1">
    <citation type="submission" date="2021-03" db="EMBL/GenBank/DDBJ databases">
        <title>Whole genome sequence of Metabacillus bambusae BG109.</title>
        <authorList>
            <person name="Jeong J.W."/>
        </authorList>
    </citation>
    <scope>NUCLEOTIDE SEQUENCE [LARGE SCALE GENOMIC DNA]</scope>
    <source>
        <strain evidence="1 2">BG109</strain>
    </source>
</reference>
<dbReference type="InterPro" id="IPR019657">
    <property type="entry name" value="ComFB"/>
</dbReference>
<evidence type="ECO:0000313" key="1">
    <source>
        <dbReference type="EMBL" id="MBO1511752.1"/>
    </source>
</evidence>
<protein>
    <submittedName>
        <fullName evidence="1">Late competence development ComFB family protein</fullName>
    </submittedName>
</protein>
<keyword evidence="2" id="KW-1185">Reference proteome</keyword>